<proteinExistence type="predicted"/>
<feature type="chain" id="PRO_5025402135" description="Mid2 domain-containing protein" evidence="3">
    <location>
        <begin position="23"/>
        <end position="483"/>
    </location>
</feature>
<accession>A0A6A6TSS5</accession>
<evidence type="ECO:0000313" key="4">
    <source>
        <dbReference type="EMBL" id="KAF2662506.1"/>
    </source>
</evidence>
<gene>
    <name evidence="4" type="ORF">K491DRAFT_673027</name>
</gene>
<evidence type="ECO:0000256" key="2">
    <source>
        <dbReference type="SAM" id="Phobius"/>
    </source>
</evidence>
<feature type="region of interest" description="Disordered" evidence="1">
    <location>
        <begin position="168"/>
        <end position="198"/>
    </location>
</feature>
<organism evidence="4 5">
    <name type="scientific">Lophiostoma macrostomum CBS 122681</name>
    <dbReference type="NCBI Taxonomy" id="1314788"/>
    <lineage>
        <taxon>Eukaryota</taxon>
        <taxon>Fungi</taxon>
        <taxon>Dikarya</taxon>
        <taxon>Ascomycota</taxon>
        <taxon>Pezizomycotina</taxon>
        <taxon>Dothideomycetes</taxon>
        <taxon>Pleosporomycetidae</taxon>
        <taxon>Pleosporales</taxon>
        <taxon>Lophiostomataceae</taxon>
        <taxon>Lophiostoma</taxon>
    </lineage>
</organism>
<evidence type="ECO:0008006" key="6">
    <source>
        <dbReference type="Google" id="ProtNLM"/>
    </source>
</evidence>
<dbReference type="Proteomes" id="UP000799324">
    <property type="component" value="Unassembled WGS sequence"/>
</dbReference>
<feature type="region of interest" description="Disordered" evidence="1">
    <location>
        <begin position="424"/>
        <end position="483"/>
    </location>
</feature>
<feature type="region of interest" description="Disordered" evidence="1">
    <location>
        <begin position="240"/>
        <end position="259"/>
    </location>
</feature>
<dbReference type="EMBL" id="MU004289">
    <property type="protein sequence ID" value="KAF2662506.1"/>
    <property type="molecule type" value="Genomic_DNA"/>
</dbReference>
<protein>
    <recommendedName>
        <fullName evidence="6">Mid2 domain-containing protein</fullName>
    </recommendedName>
</protein>
<keyword evidence="5" id="KW-1185">Reference proteome</keyword>
<evidence type="ECO:0000256" key="3">
    <source>
        <dbReference type="SAM" id="SignalP"/>
    </source>
</evidence>
<reference evidence="4" key="1">
    <citation type="journal article" date="2020" name="Stud. Mycol.">
        <title>101 Dothideomycetes genomes: a test case for predicting lifestyles and emergence of pathogens.</title>
        <authorList>
            <person name="Haridas S."/>
            <person name="Albert R."/>
            <person name="Binder M."/>
            <person name="Bloem J."/>
            <person name="Labutti K."/>
            <person name="Salamov A."/>
            <person name="Andreopoulos B."/>
            <person name="Baker S."/>
            <person name="Barry K."/>
            <person name="Bills G."/>
            <person name="Bluhm B."/>
            <person name="Cannon C."/>
            <person name="Castanera R."/>
            <person name="Culley D."/>
            <person name="Daum C."/>
            <person name="Ezra D."/>
            <person name="Gonzalez J."/>
            <person name="Henrissat B."/>
            <person name="Kuo A."/>
            <person name="Liang C."/>
            <person name="Lipzen A."/>
            <person name="Lutzoni F."/>
            <person name="Magnuson J."/>
            <person name="Mondo S."/>
            <person name="Nolan M."/>
            <person name="Ohm R."/>
            <person name="Pangilinan J."/>
            <person name="Park H.-J."/>
            <person name="Ramirez L."/>
            <person name="Alfaro M."/>
            <person name="Sun H."/>
            <person name="Tritt A."/>
            <person name="Yoshinaga Y."/>
            <person name="Zwiers L.-H."/>
            <person name="Turgeon B."/>
            <person name="Goodwin S."/>
            <person name="Spatafora J."/>
            <person name="Crous P."/>
            <person name="Grigoriev I."/>
        </authorList>
    </citation>
    <scope>NUCLEOTIDE SEQUENCE</scope>
    <source>
        <strain evidence="4">CBS 122681</strain>
    </source>
</reference>
<evidence type="ECO:0000256" key="1">
    <source>
        <dbReference type="SAM" id="MobiDB-lite"/>
    </source>
</evidence>
<sequence length="483" mass="48800">MARTSLLHTCLRVAIATRLVLAATTGCYWPDGNDTGDDQKPCSSSGDSACCPDKWTCLDNGLCHYNPDDNTNLFGRYGCTDSKWEADECPSNMCTYDMTAYGGESITQCSDHNNEWCCNADAQHVNCCAESPVARPFFSLADGKAYATIGASSASSAPNLATITGIATSASGGSSPSSTAGPSSSGGSATATKDDKSTTITAASTDSTATAARTTLQTSVSSGSAGVSTLVLTSIIAPAQTSGSSGSSSSSSSSSSSKSTSNLGVIIGCAVGIPLALALLAIVFWLLRKRHNQRKAGTTSTPDPYANGDASPDFAGGAKLGKSYKSEEDVPELAGQGVGPGRPVSNVKGRAELESGGHFAETNQRVPFAPGLVGVGGGNLPSGNTHAHANANANQESWGSAPPGYSPGANAGQWGVNGVVEAPDTSVGSRTRPGTGTGANLPPNMVEAPEHGSSPGEGGHGMQSQSQTQGGRYIPYRPPPGQT</sequence>
<dbReference type="OrthoDB" id="5215637at2759"/>
<feature type="compositionally biased region" description="Low complexity" evidence="1">
    <location>
        <begin position="241"/>
        <end position="259"/>
    </location>
</feature>
<keyword evidence="3" id="KW-0732">Signal</keyword>
<keyword evidence="2" id="KW-0472">Membrane</keyword>
<keyword evidence="2" id="KW-1133">Transmembrane helix</keyword>
<evidence type="ECO:0000313" key="5">
    <source>
        <dbReference type="Proteomes" id="UP000799324"/>
    </source>
</evidence>
<feature type="transmembrane region" description="Helical" evidence="2">
    <location>
        <begin position="263"/>
        <end position="287"/>
    </location>
</feature>
<feature type="signal peptide" evidence="3">
    <location>
        <begin position="1"/>
        <end position="22"/>
    </location>
</feature>
<feature type="region of interest" description="Disordered" evidence="1">
    <location>
        <begin position="294"/>
        <end position="345"/>
    </location>
</feature>
<name>A0A6A6TSS5_9PLEO</name>
<dbReference type="CDD" id="cd12087">
    <property type="entry name" value="TM_EGFR-like"/>
    <property type="match status" value="1"/>
</dbReference>
<dbReference type="AlphaFoldDB" id="A0A6A6TSS5"/>
<feature type="compositionally biased region" description="Low complexity" evidence="1">
    <location>
        <begin position="168"/>
        <end position="191"/>
    </location>
</feature>
<keyword evidence="2" id="KW-0812">Transmembrane</keyword>